<keyword evidence="1" id="KW-1133">Transmembrane helix</keyword>
<feature type="transmembrane region" description="Helical" evidence="1">
    <location>
        <begin position="43"/>
        <end position="63"/>
    </location>
</feature>
<keyword evidence="1" id="KW-0472">Membrane</keyword>
<feature type="transmembrane region" description="Helical" evidence="1">
    <location>
        <begin position="75"/>
        <end position="103"/>
    </location>
</feature>
<feature type="transmembrane region" description="Helical" evidence="1">
    <location>
        <begin position="109"/>
        <end position="127"/>
    </location>
</feature>
<name>A0A0G0G8U0_9BACT</name>
<feature type="transmembrane region" description="Helical" evidence="1">
    <location>
        <begin position="12"/>
        <end position="28"/>
    </location>
</feature>
<proteinExistence type="predicted"/>
<accession>A0A0G0G8U0</accession>
<dbReference type="Proteomes" id="UP000034849">
    <property type="component" value="Unassembled WGS sequence"/>
</dbReference>
<organism evidence="2 3">
    <name type="scientific">Candidatus Magasanikbacteria bacterium GW2011_GWC2_37_14</name>
    <dbReference type="NCBI Taxonomy" id="1619046"/>
    <lineage>
        <taxon>Bacteria</taxon>
        <taxon>Candidatus Magasanikiibacteriota</taxon>
    </lineage>
</organism>
<gene>
    <name evidence="2" type="ORF">US42_C0008G0029</name>
</gene>
<comment type="caution">
    <text evidence="2">The sequence shown here is derived from an EMBL/GenBank/DDBJ whole genome shotgun (WGS) entry which is preliminary data.</text>
</comment>
<protein>
    <submittedName>
        <fullName evidence="2">Uncharacterized protein</fullName>
    </submittedName>
</protein>
<sequence>MNIKLYLKENIIKNFLIILLAGLAFPFFSKKLGGVEPNQMNDLLLILSMLLVTASFANFAFTFEKTKMQKTGQRWLSYFATFIYMLLFALILEALMIAVEIVYPSLNSIIILFTVLLYIGLVFYDFWDLERASQ</sequence>
<evidence type="ECO:0000313" key="2">
    <source>
        <dbReference type="EMBL" id="KKQ27518.1"/>
    </source>
</evidence>
<evidence type="ECO:0000256" key="1">
    <source>
        <dbReference type="SAM" id="Phobius"/>
    </source>
</evidence>
<dbReference type="AlphaFoldDB" id="A0A0G0G8U0"/>
<evidence type="ECO:0000313" key="3">
    <source>
        <dbReference type="Proteomes" id="UP000034849"/>
    </source>
</evidence>
<dbReference type="EMBL" id="LBSX01000008">
    <property type="protein sequence ID" value="KKQ27518.1"/>
    <property type="molecule type" value="Genomic_DNA"/>
</dbReference>
<reference evidence="2 3" key="1">
    <citation type="journal article" date="2015" name="Nature">
        <title>rRNA introns, odd ribosomes, and small enigmatic genomes across a large radiation of phyla.</title>
        <authorList>
            <person name="Brown C.T."/>
            <person name="Hug L.A."/>
            <person name="Thomas B.C."/>
            <person name="Sharon I."/>
            <person name="Castelle C.J."/>
            <person name="Singh A."/>
            <person name="Wilkins M.J."/>
            <person name="Williams K.H."/>
            <person name="Banfield J.F."/>
        </authorList>
    </citation>
    <scope>NUCLEOTIDE SEQUENCE [LARGE SCALE GENOMIC DNA]</scope>
</reference>
<dbReference type="STRING" id="1619046.US42_C0008G0029"/>
<keyword evidence="1" id="KW-0812">Transmembrane</keyword>